<name>A0AA88EKJ5_FICCA</name>
<dbReference type="AlphaFoldDB" id="A0AA88EKJ5"/>
<evidence type="ECO:0000313" key="4">
    <source>
        <dbReference type="EMBL" id="GMN71331.1"/>
    </source>
</evidence>
<gene>
    <name evidence="1" type="ORF">TIFTF001_054074</name>
    <name evidence="2" type="ORF">TIFTF001_054075</name>
    <name evidence="3" type="ORF">TIFTF001_054076</name>
    <name evidence="4" type="ORF">TIFTF001_054077</name>
</gene>
<organism evidence="1 5">
    <name type="scientific">Ficus carica</name>
    <name type="common">Common fig</name>
    <dbReference type="NCBI Taxonomy" id="3494"/>
    <lineage>
        <taxon>Eukaryota</taxon>
        <taxon>Viridiplantae</taxon>
        <taxon>Streptophyta</taxon>
        <taxon>Embryophyta</taxon>
        <taxon>Tracheophyta</taxon>
        <taxon>Spermatophyta</taxon>
        <taxon>Magnoliopsida</taxon>
        <taxon>eudicotyledons</taxon>
        <taxon>Gunneridae</taxon>
        <taxon>Pentapetalae</taxon>
        <taxon>rosids</taxon>
        <taxon>fabids</taxon>
        <taxon>Rosales</taxon>
        <taxon>Moraceae</taxon>
        <taxon>Ficeae</taxon>
        <taxon>Ficus</taxon>
    </lineage>
</organism>
<evidence type="ECO:0000313" key="2">
    <source>
        <dbReference type="EMBL" id="GMN71327.1"/>
    </source>
</evidence>
<evidence type="ECO:0000313" key="5">
    <source>
        <dbReference type="Proteomes" id="UP001187192"/>
    </source>
</evidence>
<evidence type="ECO:0000313" key="3">
    <source>
        <dbReference type="EMBL" id="GMN71330.1"/>
    </source>
</evidence>
<protein>
    <submittedName>
        <fullName evidence="1">Uncharacterized protein</fullName>
    </submittedName>
</protein>
<comment type="caution">
    <text evidence="1">The sequence shown here is derived from an EMBL/GenBank/DDBJ whole genome shotgun (WGS) entry which is preliminary data.</text>
</comment>
<dbReference type="EMBL" id="BTGU01013897">
    <property type="protein sequence ID" value="GMN71324.1"/>
    <property type="molecule type" value="Genomic_DNA"/>
</dbReference>
<evidence type="ECO:0000313" key="1">
    <source>
        <dbReference type="EMBL" id="GMN71324.1"/>
    </source>
</evidence>
<accession>A0AA88EKJ5</accession>
<dbReference type="Proteomes" id="UP001187192">
    <property type="component" value="Unassembled WGS sequence"/>
</dbReference>
<dbReference type="EMBL" id="BTGU01013900">
    <property type="protein sequence ID" value="GMN71331.1"/>
    <property type="molecule type" value="Genomic_DNA"/>
</dbReference>
<keyword evidence="5" id="KW-1185">Reference proteome</keyword>
<dbReference type="EMBL" id="BTGU01013898">
    <property type="protein sequence ID" value="GMN71327.1"/>
    <property type="molecule type" value="Genomic_DNA"/>
</dbReference>
<proteinExistence type="predicted"/>
<dbReference type="EMBL" id="BTGU01013899">
    <property type="protein sequence ID" value="GMN71330.1"/>
    <property type="molecule type" value="Genomic_DNA"/>
</dbReference>
<reference evidence="1" key="1">
    <citation type="submission" date="2023-07" db="EMBL/GenBank/DDBJ databases">
        <title>draft genome sequence of fig (Ficus carica).</title>
        <authorList>
            <person name="Takahashi T."/>
            <person name="Nishimura K."/>
        </authorList>
    </citation>
    <scope>NUCLEOTIDE SEQUENCE</scope>
</reference>
<sequence length="358" mass="39966">MGHSGRYATSGVRMPMEHKLTLEKSRAEFWSFNRDGLGVPYVALMDNSKRRYSCLKMEDHNDFGAKEDLVVETTMEASCVEVGAAQEKIMYDIGKMNLSLELETESLELNEGKMEKLVAPCYFTIVVGLDMDIGGALKDYEENTEGPNISVQKNLLVSYASFQRDVANFVNSCMTVANYVWKIAWVEANNRETAFLDNVLPQYKFFEGDPNPLVKGAIVNNSREVKTVELKGGVVRVIKEPLTAFAASLIVFFIIGRPQIEKPVVTDPLGKQHAFENCDGRALLNALKYLGDDNEQGRDYSLITSILGSLKLDKIVFHHATTLTNSNPKVWRKCAALGLHDIVENTRKGGNRVLEGKQ</sequence>